<proteinExistence type="predicted"/>
<evidence type="ECO:0000313" key="2">
    <source>
        <dbReference type="Proteomes" id="UP000011864"/>
    </source>
</evidence>
<accession>K6ZRN8</accession>
<dbReference type="RefSeq" id="WP_007639862.1">
    <property type="nucleotide sequence ID" value="NC_020514.1"/>
</dbReference>
<organism evidence="1 2">
    <name type="scientific">Paraglaciecola psychrophila 170</name>
    <dbReference type="NCBI Taxonomy" id="1129794"/>
    <lineage>
        <taxon>Bacteria</taxon>
        <taxon>Pseudomonadati</taxon>
        <taxon>Pseudomonadota</taxon>
        <taxon>Gammaproteobacteria</taxon>
        <taxon>Alteromonadales</taxon>
        <taxon>Alteromonadaceae</taxon>
        <taxon>Paraglaciecola</taxon>
    </lineage>
</organism>
<dbReference type="STRING" id="1129794.C427_4581"/>
<gene>
    <name evidence="1" type="ORF">C427_4581</name>
</gene>
<protein>
    <submittedName>
        <fullName evidence="1">Uncharacterized protein</fullName>
    </submittedName>
</protein>
<reference evidence="1 2" key="1">
    <citation type="journal article" date="2013" name="Genome Announc.">
        <title>Complete Genome Sequence of Glaciecola psychrophila Strain 170T.</title>
        <authorList>
            <person name="Yin J."/>
            <person name="Chen J."/>
            <person name="Liu G."/>
            <person name="Yu Y."/>
            <person name="Song L."/>
            <person name="Wang X."/>
            <person name="Qu X."/>
        </authorList>
    </citation>
    <scope>NUCLEOTIDE SEQUENCE [LARGE SCALE GENOMIC DNA]</scope>
    <source>
        <strain evidence="1 2">170</strain>
    </source>
</reference>
<sequence length="138" mass="16280">MPLVYCFTFSAVEMSVRYGDGDCNTHDGDIISCYVHMGLERAKNHTCIAAVKHAHMRVINTLIDAMCDLCLSNVWRKQCYRYIKRFLPLLYEMLNPQQYQQKVQEIQTLHAYYFEDNRSKYQSTSIKQSRQLSVKKRP</sequence>
<dbReference type="Proteomes" id="UP000011864">
    <property type="component" value="Chromosome"/>
</dbReference>
<evidence type="ECO:0000313" key="1">
    <source>
        <dbReference type="EMBL" id="AGH46680.1"/>
    </source>
</evidence>
<dbReference type="PATRIC" id="fig|1129794.4.peg.4560"/>
<name>K6ZRN8_9ALTE</name>
<dbReference type="HOGENOM" id="CLU_1853292_0_0_6"/>
<keyword evidence="2" id="KW-1185">Reference proteome</keyword>
<dbReference type="EMBL" id="CP003837">
    <property type="protein sequence ID" value="AGH46680.1"/>
    <property type="molecule type" value="Genomic_DNA"/>
</dbReference>
<dbReference type="OrthoDB" id="8900369at2"/>
<dbReference type="KEGG" id="gps:C427_4581"/>
<dbReference type="AlphaFoldDB" id="K6ZRN8"/>